<feature type="compositionally biased region" description="Low complexity" evidence="2">
    <location>
        <begin position="12"/>
        <end position="21"/>
    </location>
</feature>
<feature type="compositionally biased region" description="Low complexity" evidence="2">
    <location>
        <begin position="257"/>
        <end position="267"/>
    </location>
</feature>
<evidence type="ECO:0000256" key="2">
    <source>
        <dbReference type="SAM" id="MobiDB-lite"/>
    </source>
</evidence>
<name>A0AAX6M950_9PEZI</name>
<feature type="region of interest" description="Disordered" evidence="2">
    <location>
        <begin position="170"/>
        <end position="291"/>
    </location>
</feature>
<accession>A0AAX6M950</accession>
<proteinExistence type="predicted"/>
<feature type="compositionally biased region" description="Polar residues" evidence="2">
    <location>
        <begin position="117"/>
        <end position="128"/>
    </location>
</feature>
<sequence>MSGRELKVPILSRSRSTSSMSQAVDSSPRNEPKAKKQGQPLSYIPSHLLSGQIAQHGQFSRLRSQSSPSAPLRHSPSCQSEQSGADGSEGAGTRSLTMDHGVLPGAKRHLAINTQLPNQTGPVASQDRSLPESPGFPKMLAAMNFPVPPTTSRPSTADACVGTTARYQSSITTPPLIRPRSSSKRATSSKGLPAASLDELIARQTSPPHRRSDPGESSQVPSKPERLVINTTMTRNSRSATVGETGSSLAIGSLRPRASSATSSTRAFYDPRTLTRNDTGRQSFPSHSKFASSSVRELVSMDEPYNIPIGIAISSPRGMASDMNKPFSGPEREDLQDDTHTVPTISLTLPSPYEEKDHTRRDLESKLVRQCPENETIPAKSTQTSTNHVALDFDPTIIPPIHNADDSRDSPILGRFIGISPTRRVRSRSPCRIREERPVPTKSGMAQTAPSGSINKASYALTKTVSENIWRFSQVMTTEITPEKQADKFIMTGTPNAFTMTPIIVVANLTPQPEYIVPASSSSTNLAPLRPRLSKLKMMSQPRGKPVPIKVHNSIITSHTEHTKLVTDKFNRHTLTGVPTPPTSPSSASPKRNSHPIEITQRSQSRATKKPIIQPEPRVDIEPDQVKMNEDAWRATSTKERLEKAKMARDEEISRLVERMLGVAKSKGETEETELQDTKEQTEEQIEKRLQRLEEDGDACLRDVKLALQNMSKTLEELRKENGSKKLIMNEFNM</sequence>
<feature type="region of interest" description="Disordered" evidence="2">
    <location>
        <begin position="117"/>
        <end position="137"/>
    </location>
</feature>
<reference evidence="3 4" key="1">
    <citation type="journal article" date="2024" name="Front Chem Biol">
        <title>Unveiling the potential of Daldinia eschscholtzii MFLUCC 19-0629 through bioactivity and bioinformatics studies for enhanced sustainable agriculture production.</title>
        <authorList>
            <person name="Brooks S."/>
            <person name="Weaver J.A."/>
            <person name="Klomchit A."/>
            <person name="Alharthi S.A."/>
            <person name="Onlamun T."/>
            <person name="Nurani R."/>
            <person name="Vong T.K."/>
            <person name="Alberti F."/>
            <person name="Greco C."/>
        </authorList>
    </citation>
    <scope>NUCLEOTIDE SEQUENCE [LARGE SCALE GENOMIC DNA]</scope>
    <source>
        <strain evidence="3">MFLUCC 19-0629</strain>
    </source>
</reference>
<keyword evidence="4" id="KW-1185">Reference proteome</keyword>
<keyword evidence="1" id="KW-0175">Coiled coil</keyword>
<feature type="region of interest" description="Disordered" evidence="2">
    <location>
        <begin position="1"/>
        <end position="100"/>
    </location>
</feature>
<feature type="compositionally biased region" description="Polar residues" evidence="2">
    <location>
        <begin position="76"/>
        <end position="85"/>
    </location>
</feature>
<evidence type="ECO:0000256" key="1">
    <source>
        <dbReference type="SAM" id="Coils"/>
    </source>
</evidence>
<feature type="compositionally biased region" description="Polar residues" evidence="2">
    <location>
        <begin position="229"/>
        <end position="250"/>
    </location>
</feature>
<feature type="region of interest" description="Disordered" evidence="2">
    <location>
        <begin position="317"/>
        <end position="361"/>
    </location>
</feature>
<protein>
    <submittedName>
        <fullName evidence="3">Uncharacterized protein</fullName>
    </submittedName>
</protein>
<dbReference type="Proteomes" id="UP001369815">
    <property type="component" value="Unassembled WGS sequence"/>
</dbReference>
<dbReference type="EMBL" id="JBANMG010000010">
    <property type="protein sequence ID" value="KAK6948722.1"/>
    <property type="molecule type" value="Genomic_DNA"/>
</dbReference>
<comment type="caution">
    <text evidence="3">The sequence shown here is derived from an EMBL/GenBank/DDBJ whole genome shotgun (WGS) entry which is preliminary data.</text>
</comment>
<organism evidence="3 4">
    <name type="scientific">Daldinia eschscholtzii</name>
    <dbReference type="NCBI Taxonomy" id="292717"/>
    <lineage>
        <taxon>Eukaryota</taxon>
        <taxon>Fungi</taxon>
        <taxon>Dikarya</taxon>
        <taxon>Ascomycota</taxon>
        <taxon>Pezizomycotina</taxon>
        <taxon>Sordariomycetes</taxon>
        <taxon>Xylariomycetidae</taxon>
        <taxon>Xylariales</taxon>
        <taxon>Hypoxylaceae</taxon>
        <taxon>Daldinia</taxon>
    </lineage>
</organism>
<gene>
    <name evidence="3" type="ORF">Daesc_010492</name>
</gene>
<evidence type="ECO:0000313" key="3">
    <source>
        <dbReference type="EMBL" id="KAK6948722.1"/>
    </source>
</evidence>
<feature type="compositionally biased region" description="Polar residues" evidence="2">
    <location>
        <begin position="52"/>
        <end position="69"/>
    </location>
</feature>
<feature type="coiled-coil region" evidence="1">
    <location>
        <begin position="665"/>
        <end position="721"/>
    </location>
</feature>
<feature type="compositionally biased region" description="Basic and acidic residues" evidence="2">
    <location>
        <begin position="330"/>
        <end position="340"/>
    </location>
</feature>
<feature type="region of interest" description="Disordered" evidence="2">
    <location>
        <begin position="574"/>
        <end position="609"/>
    </location>
</feature>
<evidence type="ECO:0000313" key="4">
    <source>
        <dbReference type="Proteomes" id="UP001369815"/>
    </source>
</evidence>
<dbReference type="AlphaFoldDB" id="A0AAX6M950"/>